<dbReference type="RefSeq" id="XP_033667389.1">
    <property type="nucleotide sequence ID" value="XM_033810596.1"/>
</dbReference>
<evidence type="ECO:0000256" key="4">
    <source>
        <dbReference type="ARBA" id="ARBA00022496"/>
    </source>
</evidence>
<evidence type="ECO:0000256" key="7">
    <source>
        <dbReference type="ARBA" id="ARBA00023004"/>
    </source>
</evidence>
<organism evidence="12 13">
    <name type="scientific">Zasmidium cellare ATCC 36951</name>
    <dbReference type="NCBI Taxonomy" id="1080233"/>
    <lineage>
        <taxon>Eukaryota</taxon>
        <taxon>Fungi</taxon>
        <taxon>Dikarya</taxon>
        <taxon>Ascomycota</taxon>
        <taxon>Pezizomycotina</taxon>
        <taxon>Dothideomycetes</taxon>
        <taxon>Dothideomycetidae</taxon>
        <taxon>Mycosphaerellales</taxon>
        <taxon>Mycosphaerellaceae</taxon>
        <taxon>Zasmidium</taxon>
    </lineage>
</organism>
<dbReference type="Gene3D" id="1.20.1250.20">
    <property type="entry name" value="MFS general substrate transporter like domains"/>
    <property type="match status" value="2"/>
</dbReference>
<feature type="transmembrane region" description="Helical" evidence="11">
    <location>
        <begin position="357"/>
        <end position="380"/>
    </location>
</feature>
<feature type="transmembrane region" description="Helical" evidence="11">
    <location>
        <begin position="151"/>
        <end position="169"/>
    </location>
</feature>
<dbReference type="GO" id="GO:0005886">
    <property type="term" value="C:plasma membrane"/>
    <property type="evidence" value="ECO:0007669"/>
    <property type="project" value="TreeGrafter"/>
</dbReference>
<feature type="transmembrane region" description="Helical" evidence="11">
    <location>
        <begin position="181"/>
        <end position="198"/>
    </location>
</feature>
<dbReference type="PANTHER" id="PTHR23501:SF55">
    <property type="entry name" value="SIDEROPHORE IRON TRANSPORTER, PUTATIVE (AFU_ORTHOLOGUE AFUA_3G03440)-RELATED"/>
    <property type="match status" value="1"/>
</dbReference>
<keyword evidence="6 11" id="KW-1133">Transmembrane helix</keyword>
<feature type="transmembrane region" description="Helical" evidence="11">
    <location>
        <begin position="431"/>
        <end position="451"/>
    </location>
</feature>
<feature type="transmembrane region" description="Helical" evidence="11">
    <location>
        <begin position="210"/>
        <end position="228"/>
    </location>
</feature>
<feature type="transmembrane region" description="Helical" evidence="11">
    <location>
        <begin position="571"/>
        <end position="588"/>
    </location>
</feature>
<dbReference type="EMBL" id="ML993596">
    <property type="protein sequence ID" value="KAF2166500.1"/>
    <property type="molecule type" value="Genomic_DNA"/>
</dbReference>
<name>A0A6A6CK21_ZASCE</name>
<dbReference type="Pfam" id="PF07690">
    <property type="entry name" value="MFS_1"/>
    <property type="match status" value="1"/>
</dbReference>
<feature type="transmembrane region" description="Helical" evidence="11">
    <location>
        <begin position="79"/>
        <end position="101"/>
    </location>
</feature>
<evidence type="ECO:0000313" key="12">
    <source>
        <dbReference type="EMBL" id="KAF2166500.1"/>
    </source>
</evidence>
<feature type="transmembrane region" description="Helical" evidence="11">
    <location>
        <begin position="287"/>
        <end position="313"/>
    </location>
</feature>
<dbReference type="GO" id="GO:0010106">
    <property type="term" value="P:cellular response to iron ion starvation"/>
    <property type="evidence" value="ECO:0007669"/>
    <property type="project" value="UniProtKB-ARBA"/>
</dbReference>
<evidence type="ECO:0000256" key="2">
    <source>
        <dbReference type="ARBA" id="ARBA00008335"/>
    </source>
</evidence>
<dbReference type="GO" id="GO:0006826">
    <property type="term" value="P:iron ion transport"/>
    <property type="evidence" value="ECO:0007669"/>
    <property type="project" value="UniProtKB-KW"/>
</dbReference>
<evidence type="ECO:0000256" key="5">
    <source>
        <dbReference type="ARBA" id="ARBA00022692"/>
    </source>
</evidence>
<dbReference type="GeneID" id="54563868"/>
<evidence type="ECO:0000256" key="10">
    <source>
        <dbReference type="SAM" id="MobiDB-lite"/>
    </source>
</evidence>
<evidence type="ECO:0000313" key="13">
    <source>
        <dbReference type="Proteomes" id="UP000799537"/>
    </source>
</evidence>
<dbReference type="InterPro" id="IPR036259">
    <property type="entry name" value="MFS_trans_sf"/>
</dbReference>
<feature type="compositionally biased region" description="Basic and acidic residues" evidence="10">
    <location>
        <begin position="33"/>
        <end position="63"/>
    </location>
</feature>
<evidence type="ECO:0000256" key="11">
    <source>
        <dbReference type="SAM" id="Phobius"/>
    </source>
</evidence>
<evidence type="ECO:0008006" key="14">
    <source>
        <dbReference type="Google" id="ProtNLM"/>
    </source>
</evidence>
<feature type="region of interest" description="Disordered" evidence="10">
    <location>
        <begin position="14"/>
        <end position="66"/>
    </location>
</feature>
<dbReference type="Proteomes" id="UP000799537">
    <property type="component" value="Unassembled WGS sequence"/>
</dbReference>
<feature type="transmembrane region" description="Helical" evidence="11">
    <location>
        <begin position="121"/>
        <end position="139"/>
    </location>
</feature>
<proteinExistence type="inferred from homology"/>
<dbReference type="PANTHER" id="PTHR23501">
    <property type="entry name" value="MAJOR FACILITATOR SUPERFAMILY"/>
    <property type="match status" value="1"/>
</dbReference>
<keyword evidence="4" id="KW-0410">Iron transport</keyword>
<evidence type="ECO:0000256" key="3">
    <source>
        <dbReference type="ARBA" id="ARBA00022448"/>
    </source>
</evidence>
<keyword evidence="7" id="KW-0408">Iron</keyword>
<dbReference type="OrthoDB" id="4078873at2759"/>
<evidence type="ECO:0000256" key="8">
    <source>
        <dbReference type="ARBA" id="ARBA00023065"/>
    </source>
</evidence>
<keyword evidence="9 11" id="KW-0472">Membrane</keyword>
<reference evidence="12" key="1">
    <citation type="journal article" date="2020" name="Stud. Mycol.">
        <title>101 Dothideomycetes genomes: a test case for predicting lifestyles and emergence of pathogens.</title>
        <authorList>
            <person name="Haridas S."/>
            <person name="Albert R."/>
            <person name="Binder M."/>
            <person name="Bloem J."/>
            <person name="Labutti K."/>
            <person name="Salamov A."/>
            <person name="Andreopoulos B."/>
            <person name="Baker S."/>
            <person name="Barry K."/>
            <person name="Bills G."/>
            <person name="Bluhm B."/>
            <person name="Cannon C."/>
            <person name="Castanera R."/>
            <person name="Culley D."/>
            <person name="Daum C."/>
            <person name="Ezra D."/>
            <person name="Gonzalez J."/>
            <person name="Henrissat B."/>
            <person name="Kuo A."/>
            <person name="Liang C."/>
            <person name="Lipzen A."/>
            <person name="Lutzoni F."/>
            <person name="Magnuson J."/>
            <person name="Mondo S."/>
            <person name="Nolan M."/>
            <person name="Ohm R."/>
            <person name="Pangilinan J."/>
            <person name="Park H.-J."/>
            <person name="Ramirez L."/>
            <person name="Alfaro M."/>
            <person name="Sun H."/>
            <person name="Tritt A."/>
            <person name="Yoshinaga Y."/>
            <person name="Zwiers L.-H."/>
            <person name="Turgeon B."/>
            <person name="Goodwin S."/>
            <person name="Spatafora J."/>
            <person name="Crous P."/>
            <person name="Grigoriev I."/>
        </authorList>
    </citation>
    <scope>NUCLEOTIDE SEQUENCE</scope>
    <source>
        <strain evidence="12">ATCC 36951</strain>
    </source>
</reference>
<dbReference type="FunFam" id="1.20.1250.20:FF:000284">
    <property type="entry name" value="Siderophore iron transporter mirB"/>
    <property type="match status" value="1"/>
</dbReference>
<dbReference type="FunFam" id="1.20.1250.20:FF:000302">
    <property type="entry name" value="MFS siderochrome iron transporter MirB"/>
    <property type="match status" value="1"/>
</dbReference>
<keyword evidence="8" id="KW-0406">Ion transport</keyword>
<dbReference type="GO" id="GO:0022857">
    <property type="term" value="F:transmembrane transporter activity"/>
    <property type="evidence" value="ECO:0007669"/>
    <property type="project" value="InterPro"/>
</dbReference>
<feature type="transmembrane region" description="Helical" evidence="11">
    <location>
        <begin position="457"/>
        <end position="477"/>
    </location>
</feature>
<dbReference type="SUPFAM" id="SSF103473">
    <property type="entry name" value="MFS general substrate transporter"/>
    <property type="match status" value="2"/>
</dbReference>
<feature type="transmembrane region" description="Helical" evidence="11">
    <location>
        <begin position="400"/>
        <end position="424"/>
    </location>
</feature>
<keyword evidence="13" id="KW-1185">Reference proteome</keyword>
<feature type="transmembrane region" description="Helical" evidence="11">
    <location>
        <begin position="489"/>
        <end position="508"/>
    </location>
</feature>
<evidence type="ECO:0000256" key="9">
    <source>
        <dbReference type="ARBA" id="ARBA00023136"/>
    </source>
</evidence>
<keyword evidence="3" id="KW-0813">Transport</keyword>
<evidence type="ECO:0000256" key="1">
    <source>
        <dbReference type="ARBA" id="ARBA00004141"/>
    </source>
</evidence>
<protein>
    <recommendedName>
        <fullName evidence="14">Major facilitator superfamily (MFS) profile domain-containing protein</fullName>
    </recommendedName>
</protein>
<feature type="transmembrane region" description="Helical" evidence="11">
    <location>
        <begin position="325"/>
        <end position="345"/>
    </location>
</feature>
<feature type="transmembrane region" description="Helical" evidence="11">
    <location>
        <begin position="240"/>
        <end position="260"/>
    </location>
</feature>
<dbReference type="AlphaFoldDB" id="A0A6A6CK21"/>
<sequence>MTFINHLRHKFETTPPETADVDCTSGQTSPPAEKSHVDSKAPGDPEVAERSDTGVSDSDKLPSEDVQDGVRQVEALTLVWTKTSLGAAYILMFLLYFVNGFQSSITGNLSAYITSDFESHSLLPVISIVTSVMGAATYMPLAKILNLWDRSIGFTIMACFATLGLILSATCTGIETYCAAQVFYTIGFTGMTFSIDVITADTSSLRDRGLAYAFTSSPYIIVAFAGPAASEKFYQTNWRWGYGCFAIVLPVVAIPYIALLRYNRHLAKKRGLLIEKESSGRSFGQSVWYYIVQFDLVGTFLLAAGLVLFLLPFNIAESAESGWKQGYIIAMLVLGIVCLVAFALAERFIAPVPFLPWNILISRTVLGACLVDAMYQISYYCWNDYYTSYLQVVFGTSIQVAGYISSIFDVVSGIWLFVVGFAIMKTGRYRWLLYIAVPVYILFEGLMIYFRQPGWNLGYQIMCQVFIAFAGGTMIIVQQVAVQAVADHNNVATALAVLNVFGNIGSAVGSSVSGGIWTHTLPGALQRLLPDSTKSDWETIYDSLDVQLSYARGTPIRHAISMAYAVAQSRMLIAGTCIMGLSLVWMFVMRDIKLSKTQTKGVLF</sequence>
<accession>A0A6A6CK21</accession>
<keyword evidence="5 11" id="KW-0812">Transmembrane</keyword>
<gene>
    <name evidence="12" type="ORF">M409DRAFT_36684</name>
</gene>
<comment type="subcellular location">
    <subcellularLocation>
        <location evidence="1">Membrane</location>
        <topology evidence="1">Multi-pass membrane protein</topology>
    </subcellularLocation>
</comment>
<evidence type="ECO:0000256" key="6">
    <source>
        <dbReference type="ARBA" id="ARBA00022989"/>
    </source>
</evidence>
<dbReference type="InterPro" id="IPR011701">
    <property type="entry name" value="MFS"/>
</dbReference>
<comment type="similarity">
    <text evidence="2">Belongs to the major facilitator superfamily.</text>
</comment>